<dbReference type="EC" id="5.1.1.3" evidence="2 7"/>
<dbReference type="GO" id="GO:0008881">
    <property type="term" value="F:glutamate racemase activity"/>
    <property type="evidence" value="ECO:0007669"/>
    <property type="project" value="UniProtKB-UniRule"/>
</dbReference>
<accession>A0A9D0ZH65</accession>
<evidence type="ECO:0000256" key="4">
    <source>
        <dbReference type="ARBA" id="ARBA00022984"/>
    </source>
</evidence>
<dbReference type="GO" id="GO:0009252">
    <property type="term" value="P:peptidoglycan biosynthetic process"/>
    <property type="evidence" value="ECO:0007669"/>
    <property type="project" value="UniProtKB-UniRule"/>
</dbReference>
<evidence type="ECO:0000256" key="7">
    <source>
        <dbReference type="HAMAP-Rule" id="MF_00258"/>
    </source>
</evidence>
<evidence type="ECO:0000256" key="5">
    <source>
        <dbReference type="ARBA" id="ARBA00023235"/>
    </source>
</evidence>
<dbReference type="PANTHER" id="PTHR21198:SF2">
    <property type="entry name" value="GLUTAMATE RACEMASE"/>
    <property type="match status" value="1"/>
</dbReference>
<dbReference type="EMBL" id="DVFW01000024">
    <property type="protein sequence ID" value="HIQ80568.1"/>
    <property type="molecule type" value="Genomic_DNA"/>
</dbReference>
<comment type="catalytic activity">
    <reaction evidence="1 7">
        <text>L-glutamate = D-glutamate</text>
        <dbReference type="Rhea" id="RHEA:12813"/>
        <dbReference type="ChEBI" id="CHEBI:29985"/>
        <dbReference type="ChEBI" id="CHEBI:29986"/>
        <dbReference type="EC" id="5.1.1.3"/>
    </reaction>
</comment>
<evidence type="ECO:0000313" key="9">
    <source>
        <dbReference type="Proteomes" id="UP000886787"/>
    </source>
</evidence>
<gene>
    <name evidence="7" type="primary">murI</name>
    <name evidence="8" type="ORF">IAD32_04695</name>
</gene>
<evidence type="ECO:0000313" key="8">
    <source>
        <dbReference type="EMBL" id="HIQ80568.1"/>
    </source>
</evidence>
<feature type="active site" description="Proton donor/acceptor" evidence="7">
    <location>
        <position position="185"/>
    </location>
</feature>
<reference evidence="8" key="2">
    <citation type="journal article" date="2021" name="PeerJ">
        <title>Extensive microbial diversity within the chicken gut microbiome revealed by metagenomics and culture.</title>
        <authorList>
            <person name="Gilroy R."/>
            <person name="Ravi A."/>
            <person name="Getino M."/>
            <person name="Pursley I."/>
            <person name="Horton D.L."/>
            <person name="Alikhan N.F."/>
            <person name="Baker D."/>
            <person name="Gharbi K."/>
            <person name="Hall N."/>
            <person name="Watson M."/>
            <person name="Adriaenssens E.M."/>
            <person name="Foster-Nyarko E."/>
            <person name="Jarju S."/>
            <person name="Secka A."/>
            <person name="Antonio M."/>
            <person name="Oren A."/>
            <person name="Chaudhuri R.R."/>
            <person name="La Ragione R."/>
            <person name="Hildebrand F."/>
            <person name="Pallen M.J."/>
        </authorList>
    </citation>
    <scope>NUCLEOTIDE SEQUENCE</scope>
    <source>
        <strain evidence="8">ChiSjej1B19-3389</strain>
    </source>
</reference>
<dbReference type="GO" id="GO:0071555">
    <property type="term" value="P:cell wall organization"/>
    <property type="evidence" value="ECO:0007669"/>
    <property type="project" value="UniProtKB-KW"/>
</dbReference>
<keyword evidence="6 7" id="KW-0961">Cell wall biogenesis/degradation</keyword>
<comment type="caution">
    <text evidence="8">The sequence shown here is derived from an EMBL/GenBank/DDBJ whole genome shotgun (WGS) entry which is preliminary data.</text>
</comment>
<protein>
    <recommendedName>
        <fullName evidence="2 7">Glutamate racemase</fullName>
        <ecNumber evidence="2 7">5.1.1.3</ecNumber>
    </recommendedName>
</protein>
<evidence type="ECO:0000256" key="3">
    <source>
        <dbReference type="ARBA" id="ARBA00022960"/>
    </source>
</evidence>
<organism evidence="8 9">
    <name type="scientific">Candidatus Scatavimonas merdigallinarum</name>
    <dbReference type="NCBI Taxonomy" id="2840914"/>
    <lineage>
        <taxon>Bacteria</taxon>
        <taxon>Bacillati</taxon>
        <taxon>Bacillota</taxon>
        <taxon>Clostridia</taxon>
        <taxon>Eubacteriales</taxon>
        <taxon>Oscillospiraceae</taxon>
        <taxon>Oscillospiraceae incertae sedis</taxon>
        <taxon>Candidatus Scatavimonas</taxon>
    </lineage>
</organism>
<feature type="binding site" evidence="7">
    <location>
        <begin position="10"/>
        <end position="11"/>
    </location>
    <ligand>
        <name>substrate</name>
    </ligand>
</feature>
<keyword evidence="3 7" id="KW-0133">Cell shape</keyword>
<evidence type="ECO:0000256" key="6">
    <source>
        <dbReference type="ARBA" id="ARBA00023316"/>
    </source>
</evidence>
<dbReference type="NCBIfam" id="TIGR00067">
    <property type="entry name" value="glut_race"/>
    <property type="match status" value="1"/>
</dbReference>
<dbReference type="PANTHER" id="PTHR21198">
    <property type="entry name" value="GLUTAMATE RACEMASE"/>
    <property type="match status" value="1"/>
</dbReference>
<dbReference type="InterPro" id="IPR001920">
    <property type="entry name" value="Asp/Glu_race"/>
</dbReference>
<proteinExistence type="inferred from homology"/>
<dbReference type="SUPFAM" id="SSF53681">
    <property type="entry name" value="Aspartate/glutamate racemase"/>
    <property type="match status" value="2"/>
</dbReference>
<evidence type="ECO:0000256" key="2">
    <source>
        <dbReference type="ARBA" id="ARBA00013090"/>
    </source>
</evidence>
<dbReference type="Pfam" id="PF01177">
    <property type="entry name" value="Asp_Glu_race"/>
    <property type="match status" value="1"/>
</dbReference>
<keyword evidence="4 7" id="KW-0573">Peptidoglycan synthesis</keyword>
<dbReference type="InterPro" id="IPR015942">
    <property type="entry name" value="Asp/Glu/hydantoin_racemase"/>
</dbReference>
<feature type="active site" description="Proton donor/acceptor" evidence="7">
    <location>
        <position position="73"/>
    </location>
</feature>
<dbReference type="GO" id="GO:0008360">
    <property type="term" value="P:regulation of cell shape"/>
    <property type="evidence" value="ECO:0007669"/>
    <property type="project" value="UniProtKB-KW"/>
</dbReference>
<dbReference type="Gene3D" id="3.40.50.1860">
    <property type="match status" value="2"/>
</dbReference>
<evidence type="ECO:0000256" key="1">
    <source>
        <dbReference type="ARBA" id="ARBA00001602"/>
    </source>
</evidence>
<feature type="binding site" evidence="7">
    <location>
        <begin position="186"/>
        <end position="187"/>
    </location>
    <ligand>
        <name>substrate</name>
    </ligand>
</feature>
<reference evidence="8" key="1">
    <citation type="submission" date="2020-10" db="EMBL/GenBank/DDBJ databases">
        <authorList>
            <person name="Gilroy R."/>
        </authorList>
    </citation>
    <scope>NUCLEOTIDE SEQUENCE</scope>
    <source>
        <strain evidence="8">ChiSjej1B19-3389</strain>
    </source>
</reference>
<name>A0A9D0ZH65_9FIRM</name>
<sequence>MSSKPIGVFDSGLGGLTAVKELLHVLPHEDIVYFGDTGRVPYGNRSRETIIKYAEQDAGFLLSKGVKLLIAACGTVSSVASELGGRFRVPFTGVVAPTAAAAAAATKNGNIGVIGTTATIRSGSYKRALQKLSANIRVFQQDCPLFVPLVENNFLSPEDPVVTTIAARYLSRLKENGVDTIILGCTHYPMLKAAISKVMDNRVTLVDSGRETALYAARLLHESSLLNTENTSQGKCSFYVSDQPDGFTHMAGMFLQKEITEDVHRIDIEQY</sequence>
<comment type="pathway">
    <text evidence="7">Cell wall biogenesis; peptidoglycan biosynthesis.</text>
</comment>
<dbReference type="PROSITE" id="PS00924">
    <property type="entry name" value="ASP_GLU_RACEMASE_2"/>
    <property type="match status" value="1"/>
</dbReference>
<feature type="binding site" evidence="7">
    <location>
        <begin position="42"/>
        <end position="43"/>
    </location>
    <ligand>
        <name>substrate</name>
    </ligand>
</feature>
<keyword evidence="5 7" id="KW-0413">Isomerase</keyword>
<dbReference type="FunFam" id="3.40.50.1860:FF:000001">
    <property type="entry name" value="Glutamate racemase"/>
    <property type="match status" value="1"/>
</dbReference>
<comment type="similarity">
    <text evidence="7">Belongs to the aspartate/glutamate racemases family.</text>
</comment>
<dbReference type="AlphaFoldDB" id="A0A9D0ZH65"/>
<comment type="caution">
    <text evidence="7">Lacks conserved residue(s) required for the propagation of feature annotation.</text>
</comment>
<dbReference type="InterPro" id="IPR004391">
    <property type="entry name" value="Glu_race"/>
</dbReference>
<dbReference type="HAMAP" id="MF_00258">
    <property type="entry name" value="Glu_racemase"/>
    <property type="match status" value="1"/>
</dbReference>
<comment type="function">
    <text evidence="7">Provides the (R)-glutamate required for cell wall biosynthesis.</text>
</comment>
<dbReference type="Proteomes" id="UP000886787">
    <property type="component" value="Unassembled WGS sequence"/>
</dbReference>
<dbReference type="InterPro" id="IPR033134">
    <property type="entry name" value="Asp/Glu_racemase_AS_2"/>
</dbReference>